<protein>
    <submittedName>
        <fullName evidence="9">Methyl-accepting chemotaxis protein</fullName>
    </submittedName>
</protein>
<feature type="transmembrane region" description="Helical" evidence="6">
    <location>
        <begin position="20"/>
        <end position="44"/>
    </location>
</feature>
<keyword evidence="6" id="KW-0472">Membrane</keyword>
<dbReference type="SMART" id="SM00304">
    <property type="entry name" value="HAMP"/>
    <property type="match status" value="1"/>
</dbReference>
<comment type="similarity">
    <text evidence="3">Belongs to the methyl-accepting chemotaxis (MCP) protein family.</text>
</comment>
<evidence type="ECO:0000256" key="2">
    <source>
        <dbReference type="ARBA" id="ARBA00023224"/>
    </source>
</evidence>
<dbReference type="Proteomes" id="UP001629953">
    <property type="component" value="Unassembled WGS sequence"/>
</dbReference>
<dbReference type="PANTHER" id="PTHR32089:SF120">
    <property type="entry name" value="METHYL-ACCEPTING CHEMOTAXIS PROTEIN TLPQ"/>
    <property type="match status" value="1"/>
</dbReference>
<dbReference type="InterPro" id="IPR004089">
    <property type="entry name" value="MCPsignal_dom"/>
</dbReference>
<dbReference type="RefSeq" id="WP_408623533.1">
    <property type="nucleotide sequence ID" value="NZ_JBEQCT010000003.1"/>
</dbReference>
<dbReference type="SUPFAM" id="SSF58104">
    <property type="entry name" value="Methyl-accepting chemotaxis protein (MCP) signaling domain"/>
    <property type="match status" value="1"/>
</dbReference>
<dbReference type="SMART" id="SM01358">
    <property type="entry name" value="HBM"/>
    <property type="match status" value="1"/>
</dbReference>
<evidence type="ECO:0000256" key="6">
    <source>
        <dbReference type="SAM" id="Phobius"/>
    </source>
</evidence>
<feature type="domain" description="Methyl-accepting transducer" evidence="7">
    <location>
        <begin position="364"/>
        <end position="600"/>
    </location>
</feature>
<evidence type="ECO:0000256" key="3">
    <source>
        <dbReference type="ARBA" id="ARBA00029447"/>
    </source>
</evidence>
<comment type="subcellular location">
    <subcellularLocation>
        <location evidence="1">Membrane</location>
    </subcellularLocation>
</comment>
<dbReference type="CDD" id="cd11386">
    <property type="entry name" value="MCP_signal"/>
    <property type="match status" value="1"/>
</dbReference>
<feature type="domain" description="HAMP" evidence="8">
    <location>
        <begin position="307"/>
        <end position="359"/>
    </location>
</feature>
<dbReference type="InterPro" id="IPR032255">
    <property type="entry name" value="HBM"/>
</dbReference>
<dbReference type="PROSITE" id="PS50885">
    <property type="entry name" value="HAMP"/>
    <property type="match status" value="1"/>
</dbReference>
<proteinExistence type="inferred from homology"/>
<keyword evidence="5" id="KW-0175">Coiled coil</keyword>
<evidence type="ECO:0000259" key="8">
    <source>
        <dbReference type="PROSITE" id="PS50885"/>
    </source>
</evidence>
<accession>A0ABW9G750</accession>
<dbReference type="PROSITE" id="PS50111">
    <property type="entry name" value="CHEMOTAXIS_TRANSDUC_2"/>
    <property type="match status" value="1"/>
</dbReference>
<dbReference type="EMBL" id="JBEQCT010000003">
    <property type="protein sequence ID" value="MFM2485317.1"/>
    <property type="molecule type" value="Genomic_DNA"/>
</dbReference>
<evidence type="ECO:0000256" key="4">
    <source>
        <dbReference type="PROSITE-ProRule" id="PRU00284"/>
    </source>
</evidence>
<reference evidence="9 10" key="1">
    <citation type="journal article" date="2013" name="Int. J. Syst. Evol. Microbiol.">
        <title>Celerinatantimonas yamalensis sp. nov., a cold-adapted diazotrophic bacterium from a cold permafrost brine.</title>
        <authorList>
            <person name="Shcherbakova V."/>
            <person name="Chuvilskaya N."/>
            <person name="Rivkina E."/>
            <person name="Demidov N."/>
            <person name="Uchaeva V."/>
            <person name="Suetin S."/>
            <person name="Suzina N."/>
            <person name="Gilichinsky D."/>
        </authorList>
    </citation>
    <scope>NUCLEOTIDE SEQUENCE [LARGE SCALE GENOMIC DNA]</scope>
    <source>
        <strain evidence="9 10">C7</strain>
    </source>
</reference>
<dbReference type="Pfam" id="PF00672">
    <property type="entry name" value="HAMP"/>
    <property type="match status" value="1"/>
</dbReference>
<feature type="transmembrane region" description="Helical" evidence="6">
    <location>
        <begin position="287"/>
        <end position="305"/>
    </location>
</feature>
<evidence type="ECO:0000313" key="10">
    <source>
        <dbReference type="Proteomes" id="UP001629953"/>
    </source>
</evidence>
<sequence>MLGINRFIENLSIGAKIASGFFVVLILAIIVGLTGIQGVGQFLTRSEKVALASKIDQVIGDAKIARSQLVQTGTNQSYDKLSQVIKQLHQLVAKGKQTYRLPTSIKIVNQLEKELTAYESTFQDFSTINRQRLTLNKEAKQLQRDILAKFSRLISQLREHDSQLATIDALLAQHELDQINLELYMQVRQDEPFKSDEIQQLLDRVVEKTTQAQLGNPSLQQLQQELIHDLLQAQALIKSYSGVHDAVLVSQNEFSAQAQLMHQNTDALTHYQDLKRVSDGQQIKQRIFVVLAAVIILSIFMTWWIRRIIVGPIHQLMAVVASIATGDLTQQVKTDRQDEIGQLYVSMDEMSQKLAELIRAIGSGISQLSSASEQLNVISQQGVERAGKQQQQTDQVATAINEMTVTVHEVANNAESAAHSTDEANSVVSQGNQMLDEAVALIRELAEEITETNEAMVALKNQTDQVGQVLDVIRSVAEQTNLLALNAAIEAARAGESGRGFAVVADEVRSLASRTQSSAEEIHHLIEQLQQGAEHSSSMMQMSQKKSSENAQNAQHMMEMFEQISTIVDQIRAMNQQIATAAEEQSQVSESINQNIMMVRDLGEETNIASKESAQAVVGLNKLSHQLQGMIEHFKVA</sequence>
<evidence type="ECO:0000256" key="5">
    <source>
        <dbReference type="SAM" id="Coils"/>
    </source>
</evidence>
<keyword evidence="10" id="KW-1185">Reference proteome</keyword>
<dbReference type="PANTHER" id="PTHR32089">
    <property type="entry name" value="METHYL-ACCEPTING CHEMOTAXIS PROTEIN MCPB"/>
    <property type="match status" value="1"/>
</dbReference>
<evidence type="ECO:0000256" key="1">
    <source>
        <dbReference type="ARBA" id="ARBA00004370"/>
    </source>
</evidence>
<dbReference type="CDD" id="cd06225">
    <property type="entry name" value="HAMP"/>
    <property type="match status" value="1"/>
</dbReference>
<comment type="caution">
    <text evidence="9">The sequence shown here is derived from an EMBL/GenBank/DDBJ whole genome shotgun (WGS) entry which is preliminary data.</text>
</comment>
<organism evidence="9 10">
    <name type="scientific">Celerinatantimonas yamalensis</name>
    <dbReference type="NCBI Taxonomy" id="559956"/>
    <lineage>
        <taxon>Bacteria</taxon>
        <taxon>Pseudomonadati</taxon>
        <taxon>Pseudomonadota</taxon>
        <taxon>Gammaproteobacteria</taxon>
        <taxon>Celerinatantimonadaceae</taxon>
        <taxon>Celerinatantimonas</taxon>
    </lineage>
</organism>
<keyword evidence="2 4" id="KW-0807">Transducer</keyword>
<dbReference type="Gene3D" id="6.10.340.10">
    <property type="match status" value="1"/>
</dbReference>
<dbReference type="Gene3D" id="1.10.287.950">
    <property type="entry name" value="Methyl-accepting chemotaxis protein"/>
    <property type="match status" value="1"/>
</dbReference>
<feature type="coiled-coil region" evidence="5">
    <location>
        <begin position="435"/>
        <end position="462"/>
    </location>
</feature>
<dbReference type="InterPro" id="IPR003660">
    <property type="entry name" value="HAMP_dom"/>
</dbReference>
<keyword evidence="6" id="KW-1133">Transmembrane helix</keyword>
<dbReference type="SMART" id="SM00283">
    <property type="entry name" value="MA"/>
    <property type="match status" value="1"/>
</dbReference>
<keyword evidence="6" id="KW-0812">Transmembrane</keyword>
<gene>
    <name evidence="9" type="ORF">ABUE30_09630</name>
</gene>
<name>A0ABW9G750_9GAMM</name>
<evidence type="ECO:0000259" key="7">
    <source>
        <dbReference type="PROSITE" id="PS50111"/>
    </source>
</evidence>
<dbReference type="Pfam" id="PF00015">
    <property type="entry name" value="MCPsignal"/>
    <property type="match status" value="1"/>
</dbReference>
<evidence type="ECO:0000313" key="9">
    <source>
        <dbReference type="EMBL" id="MFM2485317.1"/>
    </source>
</evidence>